<dbReference type="AlphaFoldDB" id="A0A0A9WR23"/>
<feature type="non-terminal residue" evidence="1">
    <location>
        <position position="1"/>
    </location>
</feature>
<reference evidence="1" key="1">
    <citation type="journal article" date="2014" name="PLoS ONE">
        <title>Transcriptome-Based Identification of ABC Transporters in the Western Tarnished Plant Bug Lygus hesperus.</title>
        <authorList>
            <person name="Hull J.J."/>
            <person name="Chaney K."/>
            <person name="Geib S.M."/>
            <person name="Fabrick J.A."/>
            <person name="Brent C.S."/>
            <person name="Walsh D."/>
            <person name="Lavine L.C."/>
        </authorList>
    </citation>
    <scope>NUCLEOTIDE SEQUENCE</scope>
</reference>
<reference evidence="1" key="2">
    <citation type="submission" date="2014-07" db="EMBL/GenBank/DDBJ databases">
        <authorList>
            <person name="Hull J."/>
        </authorList>
    </citation>
    <scope>NUCLEOTIDE SEQUENCE</scope>
</reference>
<protein>
    <submittedName>
        <fullName evidence="1">Phosphoenolpyruvate carboxylase</fullName>
    </submittedName>
</protein>
<evidence type="ECO:0000313" key="1">
    <source>
        <dbReference type="EMBL" id="JAG10224.1"/>
    </source>
</evidence>
<accession>A0A0A9WR23</accession>
<sequence length="116" mass="12752">LPHLHYPAFSASQLHLSMPTPYTVSYNLLLTQNSVKLETHSRMLLCELSHPHPVHISPHLTHPTCAQHSPTIYTGVGIMHEVVVDDARTSATINPYNPKASAKINISTIGTYSLSC</sequence>
<organism evidence="1">
    <name type="scientific">Lygus hesperus</name>
    <name type="common">Western plant bug</name>
    <dbReference type="NCBI Taxonomy" id="30085"/>
    <lineage>
        <taxon>Eukaryota</taxon>
        <taxon>Metazoa</taxon>
        <taxon>Ecdysozoa</taxon>
        <taxon>Arthropoda</taxon>
        <taxon>Hexapoda</taxon>
        <taxon>Insecta</taxon>
        <taxon>Pterygota</taxon>
        <taxon>Neoptera</taxon>
        <taxon>Paraneoptera</taxon>
        <taxon>Hemiptera</taxon>
        <taxon>Heteroptera</taxon>
        <taxon>Panheteroptera</taxon>
        <taxon>Cimicomorpha</taxon>
        <taxon>Miridae</taxon>
        <taxon>Mirini</taxon>
        <taxon>Lygus</taxon>
    </lineage>
</organism>
<gene>
    <name evidence="1" type="primary">ppc_2</name>
    <name evidence="1" type="ORF">CM83_5925</name>
</gene>
<proteinExistence type="predicted"/>
<dbReference type="EMBL" id="GBHO01033380">
    <property type="protein sequence ID" value="JAG10224.1"/>
    <property type="molecule type" value="Transcribed_RNA"/>
</dbReference>
<keyword evidence="1" id="KW-0670">Pyruvate</keyword>
<name>A0A0A9WR23_LYGHE</name>